<evidence type="ECO:0000313" key="3">
    <source>
        <dbReference type="Proteomes" id="UP000054270"/>
    </source>
</evidence>
<sequence length="213" mass="23996">MRLRRHTRAPGSARTRPIRASQRTEPLHRERRSVSVAPATVTGKIGRTAPFPPFATLESPRACTLRRLSPLQLDKHMDPHRRLTSLDPYTSPSLTGPFLPTTYHASPLYSVLYWALPAARSTFIPFNLALPTSKRLATALVLIPIRHKLRLHGNRALRRPLRYWHVFTASVRLAFAFTEPIGAAPQAAARSLAQSHYLQYIGQLPLNTEFVTQ</sequence>
<accession>A0A0D2KR90</accession>
<name>A0A0D2KR90_HYPSF</name>
<dbReference type="Proteomes" id="UP000054270">
    <property type="component" value="Unassembled WGS sequence"/>
</dbReference>
<evidence type="ECO:0000256" key="1">
    <source>
        <dbReference type="SAM" id="MobiDB-lite"/>
    </source>
</evidence>
<feature type="region of interest" description="Disordered" evidence="1">
    <location>
        <begin position="1"/>
        <end position="36"/>
    </location>
</feature>
<dbReference type="EMBL" id="KN817608">
    <property type="protein sequence ID" value="KJA17157.1"/>
    <property type="molecule type" value="Genomic_DNA"/>
</dbReference>
<keyword evidence="3" id="KW-1185">Reference proteome</keyword>
<organism evidence="2 3">
    <name type="scientific">Hypholoma sublateritium (strain FD-334 SS-4)</name>
    <dbReference type="NCBI Taxonomy" id="945553"/>
    <lineage>
        <taxon>Eukaryota</taxon>
        <taxon>Fungi</taxon>
        <taxon>Dikarya</taxon>
        <taxon>Basidiomycota</taxon>
        <taxon>Agaricomycotina</taxon>
        <taxon>Agaricomycetes</taxon>
        <taxon>Agaricomycetidae</taxon>
        <taxon>Agaricales</taxon>
        <taxon>Agaricineae</taxon>
        <taxon>Strophariaceae</taxon>
        <taxon>Hypholoma</taxon>
    </lineage>
</organism>
<proteinExistence type="predicted"/>
<gene>
    <name evidence="2" type="ORF">HYPSUDRAFT_206428</name>
</gene>
<evidence type="ECO:0000313" key="2">
    <source>
        <dbReference type="EMBL" id="KJA17157.1"/>
    </source>
</evidence>
<reference evidence="3" key="1">
    <citation type="submission" date="2014-04" db="EMBL/GenBank/DDBJ databases">
        <title>Evolutionary Origins and Diversification of the Mycorrhizal Mutualists.</title>
        <authorList>
            <consortium name="DOE Joint Genome Institute"/>
            <consortium name="Mycorrhizal Genomics Consortium"/>
            <person name="Kohler A."/>
            <person name="Kuo A."/>
            <person name="Nagy L.G."/>
            <person name="Floudas D."/>
            <person name="Copeland A."/>
            <person name="Barry K.W."/>
            <person name="Cichocki N."/>
            <person name="Veneault-Fourrey C."/>
            <person name="LaButti K."/>
            <person name="Lindquist E.A."/>
            <person name="Lipzen A."/>
            <person name="Lundell T."/>
            <person name="Morin E."/>
            <person name="Murat C."/>
            <person name="Riley R."/>
            <person name="Ohm R."/>
            <person name="Sun H."/>
            <person name="Tunlid A."/>
            <person name="Henrissat B."/>
            <person name="Grigoriev I.V."/>
            <person name="Hibbett D.S."/>
            <person name="Martin F."/>
        </authorList>
    </citation>
    <scope>NUCLEOTIDE SEQUENCE [LARGE SCALE GENOMIC DNA]</scope>
    <source>
        <strain evidence="3">FD-334 SS-4</strain>
    </source>
</reference>
<dbReference type="AlphaFoldDB" id="A0A0D2KR90"/>
<protein>
    <submittedName>
        <fullName evidence="2">Uncharacterized protein</fullName>
    </submittedName>
</protein>